<organism evidence="6 7">
    <name type="scientific">Pristionchus entomophagus</name>
    <dbReference type="NCBI Taxonomy" id="358040"/>
    <lineage>
        <taxon>Eukaryota</taxon>
        <taxon>Metazoa</taxon>
        <taxon>Ecdysozoa</taxon>
        <taxon>Nematoda</taxon>
        <taxon>Chromadorea</taxon>
        <taxon>Rhabditida</taxon>
        <taxon>Rhabditina</taxon>
        <taxon>Diplogasteromorpha</taxon>
        <taxon>Diplogasteroidea</taxon>
        <taxon>Neodiplogasteridae</taxon>
        <taxon>Pristionchus</taxon>
    </lineage>
</organism>
<sequence>MRAGISRVFDCVVIGAGHAGCEASAAAARAGASTLLITHSKATIGEMSCNPSFGGIGKGQLMREVDALDGVSARLADQSAITYQALNRSHGPAVIGLRAQIDRKLYKKYIQKELLEETPNLEVMEASVEDLVVERKGETSNVILKSVVLSDGSIVETKSLVIATGTFLGGEIFKGTERIKAGRIGEKSATGLAIALKRLNLRLGRLRTGTPPRLVASTIDFSKFTRMNPDEKPIPFSFMTKKIGIPTEKQLPTYLGETNDEVTRIVQENLHLNAHVREETNGPRYCPSLEAKIIRFPHLKHRLFLEHEGLDSDVIYPQGMSMTFDLPVQEEIFKSIPGMERVQIVQQGYGVQYDYVDPRELKGTLEVKKVEGLFLTGQINGTTGYEEAASQGVIGGMNAAARSRGEEGITVSRVDALVGVLIDDLTTLGTNEPYRMFTSRAEFRLHLRPDNADLRLTEMGRRMGVVGDKRWNEFTTVKKAFDNCCQVMGDDKRSVAKWMRAIPSLKIADKPHLLSGLDILYRHNVSFDDMAKVNPSLSPYVGDSNLEERIRVHSMYSVVAERMKLKMEEVRREAATPIPESIDYSSISGLSMEAMEKLERHKPLSLAAASRIQGVTPDAILLLLRHVKCELRM</sequence>
<protein>
    <recommendedName>
        <fullName evidence="5">tRNA uridine 5-carboxymethylaminomethyl modification enzyme C-terminal subdomain domain-containing protein</fullName>
    </recommendedName>
</protein>
<dbReference type="PROSITE" id="PS01280">
    <property type="entry name" value="GIDA_1"/>
    <property type="match status" value="1"/>
</dbReference>
<dbReference type="FunFam" id="1.10.150.570:FF:000001">
    <property type="entry name" value="tRNA uridine 5-carboxymethylaminomethyl modification enzyme MnmG"/>
    <property type="match status" value="1"/>
</dbReference>
<name>A0AAV5SX58_9BILA</name>
<dbReference type="FunFam" id="3.50.50.60:FF:000002">
    <property type="entry name" value="tRNA uridine 5-carboxymethylaminomethyl modification enzyme MnmG"/>
    <property type="match status" value="1"/>
</dbReference>
<accession>A0AAV5SX58</accession>
<dbReference type="Pfam" id="PF01134">
    <property type="entry name" value="GIDA"/>
    <property type="match status" value="1"/>
</dbReference>
<dbReference type="InterPro" id="IPR047001">
    <property type="entry name" value="MnmG_C_subdom"/>
</dbReference>
<dbReference type="GO" id="GO:0005739">
    <property type="term" value="C:mitochondrion"/>
    <property type="evidence" value="ECO:0007669"/>
    <property type="project" value="GOC"/>
</dbReference>
<dbReference type="InterPro" id="IPR002218">
    <property type="entry name" value="MnmG-rel"/>
</dbReference>
<dbReference type="InterPro" id="IPR026904">
    <property type="entry name" value="MnmG_C"/>
</dbReference>
<evidence type="ECO:0000313" key="6">
    <source>
        <dbReference type="EMBL" id="GMS84675.1"/>
    </source>
</evidence>
<evidence type="ECO:0000256" key="1">
    <source>
        <dbReference type="ARBA" id="ARBA00001974"/>
    </source>
</evidence>
<dbReference type="SMART" id="SM01228">
    <property type="entry name" value="GIDA_assoc_3"/>
    <property type="match status" value="1"/>
</dbReference>
<evidence type="ECO:0000313" key="7">
    <source>
        <dbReference type="Proteomes" id="UP001432027"/>
    </source>
</evidence>
<evidence type="ECO:0000256" key="3">
    <source>
        <dbReference type="ARBA" id="ARBA00022630"/>
    </source>
</evidence>
<dbReference type="PANTHER" id="PTHR11806">
    <property type="entry name" value="GLUCOSE INHIBITED DIVISION PROTEIN A"/>
    <property type="match status" value="1"/>
</dbReference>
<dbReference type="GO" id="GO:0005829">
    <property type="term" value="C:cytosol"/>
    <property type="evidence" value="ECO:0007669"/>
    <property type="project" value="TreeGrafter"/>
</dbReference>
<comment type="cofactor">
    <cofactor evidence="1">
        <name>FAD</name>
        <dbReference type="ChEBI" id="CHEBI:57692"/>
    </cofactor>
</comment>
<dbReference type="GO" id="GO:0030488">
    <property type="term" value="P:tRNA methylation"/>
    <property type="evidence" value="ECO:0007669"/>
    <property type="project" value="TreeGrafter"/>
</dbReference>
<dbReference type="InterPro" id="IPR040131">
    <property type="entry name" value="MnmG_N"/>
</dbReference>
<dbReference type="PANTHER" id="PTHR11806:SF0">
    <property type="entry name" value="PROTEIN MTO1 HOMOLOG, MITOCHONDRIAL"/>
    <property type="match status" value="1"/>
</dbReference>
<keyword evidence="3" id="KW-0285">Flavoprotein</keyword>
<dbReference type="EMBL" id="BTSX01000002">
    <property type="protein sequence ID" value="GMS84675.1"/>
    <property type="molecule type" value="Genomic_DNA"/>
</dbReference>
<evidence type="ECO:0000259" key="5">
    <source>
        <dbReference type="SMART" id="SM01228"/>
    </source>
</evidence>
<dbReference type="PRINTS" id="PR00411">
    <property type="entry name" value="PNDRDTASEI"/>
</dbReference>
<dbReference type="InterPro" id="IPR036188">
    <property type="entry name" value="FAD/NAD-bd_sf"/>
</dbReference>
<dbReference type="GO" id="GO:0050660">
    <property type="term" value="F:flavin adenine dinucleotide binding"/>
    <property type="evidence" value="ECO:0007669"/>
    <property type="project" value="InterPro"/>
</dbReference>
<dbReference type="GO" id="GO:0070899">
    <property type="term" value="P:mitochondrial tRNA wobble uridine modification"/>
    <property type="evidence" value="ECO:0007669"/>
    <property type="project" value="UniProtKB-ARBA"/>
</dbReference>
<dbReference type="AlphaFoldDB" id="A0AAV5SX58"/>
<dbReference type="Gene3D" id="3.50.50.60">
    <property type="entry name" value="FAD/NAD(P)-binding domain"/>
    <property type="match status" value="2"/>
</dbReference>
<dbReference type="InterPro" id="IPR020595">
    <property type="entry name" value="MnmG-rel_CS"/>
</dbReference>
<dbReference type="Gene3D" id="1.10.150.570">
    <property type="entry name" value="GidA associated domain, C-terminal subdomain"/>
    <property type="match status" value="1"/>
</dbReference>
<keyword evidence="4" id="KW-0274">FAD</keyword>
<reference evidence="6" key="1">
    <citation type="submission" date="2023-10" db="EMBL/GenBank/DDBJ databases">
        <title>Genome assembly of Pristionchus species.</title>
        <authorList>
            <person name="Yoshida K."/>
            <person name="Sommer R.J."/>
        </authorList>
    </citation>
    <scope>NUCLEOTIDE SEQUENCE</scope>
    <source>
        <strain evidence="6">RS0144</strain>
    </source>
</reference>
<dbReference type="SUPFAM" id="SSF51905">
    <property type="entry name" value="FAD/NAD(P)-binding domain"/>
    <property type="match status" value="1"/>
</dbReference>
<evidence type="ECO:0000256" key="4">
    <source>
        <dbReference type="ARBA" id="ARBA00022827"/>
    </source>
</evidence>
<keyword evidence="7" id="KW-1185">Reference proteome</keyword>
<dbReference type="Proteomes" id="UP001432027">
    <property type="component" value="Unassembled WGS sequence"/>
</dbReference>
<dbReference type="InterPro" id="IPR044920">
    <property type="entry name" value="MnmG_C_subdom_sf"/>
</dbReference>
<comment type="caution">
    <text evidence="6">The sequence shown here is derived from an EMBL/GenBank/DDBJ whole genome shotgun (WGS) entry which is preliminary data.</text>
</comment>
<dbReference type="InterPro" id="IPR004416">
    <property type="entry name" value="MnmG"/>
</dbReference>
<gene>
    <name evidence="6" type="ORF">PENTCL1PPCAC_6850</name>
</gene>
<dbReference type="NCBIfam" id="TIGR00136">
    <property type="entry name" value="mnmG_gidA"/>
    <property type="match status" value="1"/>
</dbReference>
<comment type="similarity">
    <text evidence="2">Belongs to the MnmG family.</text>
</comment>
<dbReference type="FunFam" id="3.50.50.60:FF:000082">
    <property type="entry name" value="protein MTO1 homolog, mitochondrial isoform X1"/>
    <property type="match status" value="1"/>
</dbReference>
<feature type="domain" description="tRNA uridine 5-carboxymethylaminomethyl modification enzyme C-terminal subdomain" evidence="5">
    <location>
        <begin position="554"/>
        <end position="625"/>
    </location>
</feature>
<proteinExistence type="inferred from homology"/>
<evidence type="ECO:0000256" key="2">
    <source>
        <dbReference type="ARBA" id="ARBA00007653"/>
    </source>
</evidence>
<dbReference type="Pfam" id="PF13932">
    <property type="entry name" value="SAM_GIDA_C"/>
    <property type="match status" value="1"/>
</dbReference>